<dbReference type="AlphaFoldDB" id="A0AAV7R7M0"/>
<evidence type="ECO:0000313" key="3">
    <source>
        <dbReference type="Proteomes" id="UP001066276"/>
    </source>
</evidence>
<accession>A0AAV7R7M0</accession>
<protein>
    <submittedName>
        <fullName evidence="2">Uncharacterized protein</fullName>
    </submittedName>
</protein>
<sequence length="139" mass="15115">MEVGGRPERLWERAALLVHQPNHAQSRRRQAPGPGRGRRLERGLLTDQTAAAADGEACTRWPVRRGARPGGVKERGPETLDTLEALEETGWGLRACGGDLNPAVDSRWAAVSWSEGPEWCRYGLKAGSPLGETPCARPI</sequence>
<name>A0AAV7R7M0_PLEWA</name>
<dbReference type="Proteomes" id="UP001066276">
    <property type="component" value="Chromosome 5"/>
</dbReference>
<evidence type="ECO:0000256" key="1">
    <source>
        <dbReference type="SAM" id="MobiDB-lite"/>
    </source>
</evidence>
<dbReference type="EMBL" id="JANPWB010000009">
    <property type="protein sequence ID" value="KAJ1148269.1"/>
    <property type="molecule type" value="Genomic_DNA"/>
</dbReference>
<keyword evidence="3" id="KW-1185">Reference proteome</keyword>
<evidence type="ECO:0000313" key="2">
    <source>
        <dbReference type="EMBL" id="KAJ1148269.1"/>
    </source>
</evidence>
<feature type="region of interest" description="Disordered" evidence="1">
    <location>
        <begin position="17"/>
        <end position="44"/>
    </location>
</feature>
<reference evidence="2" key="1">
    <citation type="journal article" date="2022" name="bioRxiv">
        <title>Sequencing and chromosome-scale assembly of the giantPleurodeles waltlgenome.</title>
        <authorList>
            <person name="Brown T."/>
            <person name="Elewa A."/>
            <person name="Iarovenko S."/>
            <person name="Subramanian E."/>
            <person name="Araus A.J."/>
            <person name="Petzold A."/>
            <person name="Susuki M."/>
            <person name="Suzuki K.-i.T."/>
            <person name="Hayashi T."/>
            <person name="Toyoda A."/>
            <person name="Oliveira C."/>
            <person name="Osipova E."/>
            <person name="Leigh N.D."/>
            <person name="Simon A."/>
            <person name="Yun M.H."/>
        </authorList>
    </citation>
    <scope>NUCLEOTIDE SEQUENCE</scope>
    <source>
        <strain evidence="2">20211129_DDA</strain>
        <tissue evidence="2">Liver</tissue>
    </source>
</reference>
<proteinExistence type="predicted"/>
<gene>
    <name evidence="2" type="ORF">NDU88_001106</name>
</gene>
<organism evidence="2 3">
    <name type="scientific">Pleurodeles waltl</name>
    <name type="common">Iberian ribbed newt</name>
    <dbReference type="NCBI Taxonomy" id="8319"/>
    <lineage>
        <taxon>Eukaryota</taxon>
        <taxon>Metazoa</taxon>
        <taxon>Chordata</taxon>
        <taxon>Craniata</taxon>
        <taxon>Vertebrata</taxon>
        <taxon>Euteleostomi</taxon>
        <taxon>Amphibia</taxon>
        <taxon>Batrachia</taxon>
        <taxon>Caudata</taxon>
        <taxon>Salamandroidea</taxon>
        <taxon>Salamandridae</taxon>
        <taxon>Pleurodelinae</taxon>
        <taxon>Pleurodeles</taxon>
    </lineage>
</organism>
<comment type="caution">
    <text evidence="2">The sequence shown here is derived from an EMBL/GenBank/DDBJ whole genome shotgun (WGS) entry which is preliminary data.</text>
</comment>